<dbReference type="Proteomes" id="UP000694864">
    <property type="component" value="Chromosome 2"/>
</dbReference>
<dbReference type="PANTHER" id="PTHR43592">
    <property type="entry name" value="CAAX AMINO TERMINAL PROTEASE"/>
    <property type="match status" value="1"/>
</dbReference>
<reference evidence="3" key="2">
    <citation type="submission" date="2025-08" db="UniProtKB">
        <authorList>
            <consortium name="RefSeq"/>
        </authorList>
    </citation>
    <scope>IDENTIFICATION</scope>
    <source>
        <tissue evidence="3">Leaf</tissue>
    </source>
</reference>
<gene>
    <name evidence="3" type="primary">LOC104737445</name>
</gene>
<reference evidence="2" key="1">
    <citation type="journal article" date="2014" name="Nat. Commun.">
        <title>The emerging biofuel crop Camelina sativa retains a highly undifferentiated hexaploid genome structure.</title>
        <authorList>
            <person name="Kagale S."/>
            <person name="Koh C."/>
            <person name="Nixon J."/>
            <person name="Bollina V."/>
            <person name="Clarke W.E."/>
            <person name="Tuteja R."/>
            <person name="Spillane C."/>
            <person name="Robinson S.J."/>
            <person name="Links M.G."/>
            <person name="Clarke C."/>
            <person name="Higgins E.E."/>
            <person name="Huebert T."/>
            <person name="Sharpe A.G."/>
            <person name="Parkin I.A."/>
        </authorList>
    </citation>
    <scope>NUCLEOTIDE SEQUENCE [LARGE SCALE GENOMIC DNA]</scope>
    <source>
        <strain evidence="2">cv. DH55</strain>
    </source>
</reference>
<keyword evidence="1" id="KW-1133">Transmembrane helix</keyword>
<dbReference type="GeneID" id="104737445"/>
<keyword evidence="1" id="KW-0472">Membrane</keyword>
<evidence type="ECO:0000313" key="2">
    <source>
        <dbReference type="Proteomes" id="UP000694864"/>
    </source>
</evidence>
<dbReference type="RefSeq" id="XP_010455925.1">
    <property type="nucleotide sequence ID" value="XM_010457623.2"/>
</dbReference>
<keyword evidence="2" id="KW-1185">Reference proteome</keyword>
<sequence length="296" mass="33543">MLTSPCSSSSLLCHRPALSISRSKFRVPCRTVFSPDLTQISPLTAASSPSNKSAKQKWKIFCFRNEDSAPENPEQFVPEEIVKPDQDSPCTDKTDLKATLQKAADAVLKAIGTRWKVPWTVETIVQVMLLWVAAFWFIGSWMIPFMAHISGFHKESLTFRGQALFSLVTDVTEGLAGIAILHRCLSMFRPLASDWFRFSLKGNWQLDVIIGCFMFPFVNRLSQLNLNLLPLPIEISKILHFSLFPLFKNPNFPPLWIAIIAEPSFPFPEDKITTFSEFSDQKQDISPPPLFVYSIR</sequence>
<protein>
    <submittedName>
        <fullName evidence="3">Uncharacterized protein LOC104737445</fullName>
    </submittedName>
</protein>
<evidence type="ECO:0000256" key="1">
    <source>
        <dbReference type="SAM" id="Phobius"/>
    </source>
</evidence>
<feature type="transmembrane region" description="Helical" evidence="1">
    <location>
        <begin position="124"/>
        <end position="143"/>
    </location>
</feature>
<proteinExistence type="predicted"/>
<evidence type="ECO:0000313" key="3">
    <source>
        <dbReference type="RefSeq" id="XP_010455925.1"/>
    </source>
</evidence>
<dbReference type="PANTHER" id="PTHR43592:SF24">
    <property type="entry name" value="CAAX AMINO TERMINAL PROTEASE FAMILY PROTEIN"/>
    <property type="match status" value="1"/>
</dbReference>
<keyword evidence="1" id="KW-0812">Transmembrane</keyword>
<organism evidence="2 3">
    <name type="scientific">Camelina sativa</name>
    <name type="common">False flax</name>
    <name type="synonym">Myagrum sativum</name>
    <dbReference type="NCBI Taxonomy" id="90675"/>
    <lineage>
        <taxon>Eukaryota</taxon>
        <taxon>Viridiplantae</taxon>
        <taxon>Streptophyta</taxon>
        <taxon>Embryophyta</taxon>
        <taxon>Tracheophyta</taxon>
        <taxon>Spermatophyta</taxon>
        <taxon>Magnoliopsida</taxon>
        <taxon>eudicotyledons</taxon>
        <taxon>Gunneridae</taxon>
        <taxon>Pentapetalae</taxon>
        <taxon>rosids</taxon>
        <taxon>malvids</taxon>
        <taxon>Brassicales</taxon>
        <taxon>Brassicaceae</taxon>
        <taxon>Camelineae</taxon>
        <taxon>Camelina</taxon>
    </lineage>
</organism>
<accession>A0ABM0VGS9</accession>
<name>A0ABM0VGS9_CAMSA</name>